<proteinExistence type="predicted"/>
<feature type="transmembrane region" description="Helical" evidence="1">
    <location>
        <begin position="37"/>
        <end position="60"/>
    </location>
</feature>
<gene>
    <name evidence="2" type="ORF">ES332_A06G190600v1</name>
</gene>
<sequence length="64" mass="7154">MPFWCKVEGKVGPWASCMPRAHMGRVQRQGRRLGFRFAKIGLILGLSGCPCNWVLVYISFLGLG</sequence>
<dbReference type="EMBL" id="CM017615">
    <property type="protein sequence ID" value="TYI23814.1"/>
    <property type="molecule type" value="Genomic_DNA"/>
</dbReference>
<protein>
    <submittedName>
        <fullName evidence="2">Uncharacterized protein</fullName>
    </submittedName>
</protein>
<keyword evidence="3" id="KW-1185">Reference proteome</keyword>
<keyword evidence="1" id="KW-1133">Transmembrane helix</keyword>
<evidence type="ECO:0000313" key="3">
    <source>
        <dbReference type="Proteomes" id="UP000322667"/>
    </source>
</evidence>
<name>A0A5D2Q989_GOSTO</name>
<organism evidence="2 3">
    <name type="scientific">Gossypium tomentosum</name>
    <name type="common">Hawaiian cotton</name>
    <name type="synonym">Gossypium sandvicense</name>
    <dbReference type="NCBI Taxonomy" id="34277"/>
    <lineage>
        <taxon>Eukaryota</taxon>
        <taxon>Viridiplantae</taxon>
        <taxon>Streptophyta</taxon>
        <taxon>Embryophyta</taxon>
        <taxon>Tracheophyta</taxon>
        <taxon>Spermatophyta</taxon>
        <taxon>Magnoliopsida</taxon>
        <taxon>eudicotyledons</taxon>
        <taxon>Gunneridae</taxon>
        <taxon>Pentapetalae</taxon>
        <taxon>rosids</taxon>
        <taxon>malvids</taxon>
        <taxon>Malvales</taxon>
        <taxon>Malvaceae</taxon>
        <taxon>Malvoideae</taxon>
        <taxon>Gossypium</taxon>
    </lineage>
</organism>
<evidence type="ECO:0000313" key="2">
    <source>
        <dbReference type="EMBL" id="TYI23814.1"/>
    </source>
</evidence>
<evidence type="ECO:0000256" key="1">
    <source>
        <dbReference type="SAM" id="Phobius"/>
    </source>
</evidence>
<accession>A0A5D2Q989</accession>
<dbReference type="AlphaFoldDB" id="A0A5D2Q989"/>
<reference evidence="2 3" key="1">
    <citation type="submission" date="2019-07" db="EMBL/GenBank/DDBJ databases">
        <title>WGS assembly of Gossypium tomentosum.</title>
        <authorList>
            <person name="Chen Z.J."/>
            <person name="Sreedasyam A."/>
            <person name="Ando A."/>
            <person name="Song Q."/>
            <person name="De L."/>
            <person name="Hulse-Kemp A."/>
            <person name="Ding M."/>
            <person name="Ye W."/>
            <person name="Kirkbride R."/>
            <person name="Jenkins J."/>
            <person name="Plott C."/>
            <person name="Lovell J."/>
            <person name="Lin Y.-M."/>
            <person name="Vaughn R."/>
            <person name="Liu B."/>
            <person name="Li W."/>
            <person name="Simpson S."/>
            <person name="Scheffler B."/>
            <person name="Saski C."/>
            <person name="Grover C."/>
            <person name="Hu G."/>
            <person name="Conover J."/>
            <person name="Carlson J."/>
            <person name="Shu S."/>
            <person name="Boston L."/>
            <person name="Williams M."/>
            <person name="Peterson D."/>
            <person name="Mcgee K."/>
            <person name="Jones D."/>
            <person name="Wendel J."/>
            <person name="Stelly D."/>
            <person name="Grimwood J."/>
            <person name="Schmutz J."/>
        </authorList>
    </citation>
    <scope>NUCLEOTIDE SEQUENCE [LARGE SCALE GENOMIC DNA]</scope>
    <source>
        <strain evidence="2">7179.01</strain>
    </source>
</reference>
<dbReference type="Proteomes" id="UP000322667">
    <property type="component" value="Chromosome A06"/>
</dbReference>
<keyword evidence="1" id="KW-0472">Membrane</keyword>
<keyword evidence="1" id="KW-0812">Transmembrane</keyword>